<accession>A0A919GNA3</accession>
<evidence type="ECO:0000313" key="2">
    <source>
        <dbReference type="Proteomes" id="UP000603227"/>
    </source>
</evidence>
<protein>
    <submittedName>
        <fullName evidence="1">Uncharacterized protein</fullName>
    </submittedName>
</protein>
<keyword evidence="2" id="KW-1185">Reference proteome</keyword>
<dbReference type="EMBL" id="BNAT01000009">
    <property type="protein sequence ID" value="GHH87784.1"/>
    <property type="molecule type" value="Genomic_DNA"/>
</dbReference>
<proteinExistence type="predicted"/>
<dbReference type="AlphaFoldDB" id="A0A919GNA3"/>
<reference evidence="1" key="1">
    <citation type="journal article" date="2014" name="Int. J. Syst. Evol. Microbiol.">
        <title>Complete genome sequence of Corynebacterium casei LMG S-19264T (=DSM 44701T), isolated from a smear-ripened cheese.</title>
        <authorList>
            <consortium name="US DOE Joint Genome Institute (JGI-PGF)"/>
            <person name="Walter F."/>
            <person name="Albersmeier A."/>
            <person name="Kalinowski J."/>
            <person name="Ruckert C."/>
        </authorList>
    </citation>
    <scope>NUCLEOTIDE SEQUENCE</scope>
    <source>
        <strain evidence="1">CGMCC 4.7403</strain>
    </source>
</reference>
<sequence length="86" mass="9442">MTHDVDALRDASERAGIPFDYLQRLAAAEDYDPQDPGGNNTLAKQLTIVFDHHVAKCLADADPIAALRRFGFDESAEALAKTQRQS</sequence>
<dbReference type="RefSeq" id="WP_189782981.1">
    <property type="nucleotide sequence ID" value="NZ_BNAT01000009.1"/>
</dbReference>
<dbReference type="Proteomes" id="UP000603227">
    <property type="component" value="Unassembled WGS sequence"/>
</dbReference>
<gene>
    <name evidence="1" type="ORF">GCM10017771_30320</name>
</gene>
<comment type="caution">
    <text evidence="1">The sequence shown here is derived from an EMBL/GenBank/DDBJ whole genome shotgun (WGS) entry which is preliminary data.</text>
</comment>
<reference evidence="1" key="2">
    <citation type="submission" date="2020-09" db="EMBL/GenBank/DDBJ databases">
        <authorList>
            <person name="Sun Q."/>
            <person name="Zhou Y."/>
        </authorList>
    </citation>
    <scope>NUCLEOTIDE SEQUENCE</scope>
    <source>
        <strain evidence="1">CGMCC 4.7403</strain>
    </source>
</reference>
<evidence type="ECO:0000313" key="1">
    <source>
        <dbReference type="EMBL" id="GHH87784.1"/>
    </source>
</evidence>
<organism evidence="1 2">
    <name type="scientific">Streptomyces capitiformicae</name>
    <dbReference type="NCBI Taxonomy" id="2014920"/>
    <lineage>
        <taxon>Bacteria</taxon>
        <taxon>Bacillati</taxon>
        <taxon>Actinomycetota</taxon>
        <taxon>Actinomycetes</taxon>
        <taxon>Kitasatosporales</taxon>
        <taxon>Streptomycetaceae</taxon>
        <taxon>Streptomyces</taxon>
    </lineage>
</organism>
<name>A0A919GNA3_9ACTN</name>